<dbReference type="PANTHER" id="PTHR24198:SF165">
    <property type="entry name" value="ANKYRIN REPEAT-CONTAINING PROTEIN-RELATED"/>
    <property type="match status" value="1"/>
</dbReference>
<organism evidence="6 7">
    <name type="scientific">Lasallia pustulata</name>
    <dbReference type="NCBI Taxonomy" id="136370"/>
    <lineage>
        <taxon>Eukaryota</taxon>
        <taxon>Fungi</taxon>
        <taxon>Dikarya</taxon>
        <taxon>Ascomycota</taxon>
        <taxon>Pezizomycotina</taxon>
        <taxon>Lecanoromycetes</taxon>
        <taxon>OSLEUM clade</taxon>
        <taxon>Umbilicariomycetidae</taxon>
        <taxon>Umbilicariales</taxon>
        <taxon>Umbilicariaceae</taxon>
        <taxon>Lasallia</taxon>
    </lineage>
</organism>
<feature type="repeat" description="ANK" evidence="3">
    <location>
        <begin position="727"/>
        <end position="759"/>
    </location>
</feature>
<dbReference type="InterPro" id="IPR008271">
    <property type="entry name" value="Ser/Thr_kinase_AS"/>
</dbReference>
<feature type="repeat" description="ANK" evidence="3">
    <location>
        <begin position="661"/>
        <end position="693"/>
    </location>
</feature>
<dbReference type="Gene3D" id="1.25.40.20">
    <property type="entry name" value="Ankyrin repeat-containing domain"/>
    <property type="match status" value="6"/>
</dbReference>
<dbReference type="Pfam" id="PF12796">
    <property type="entry name" value="Ank_2"/>
    <property type="match status" value="3"/>
</dbReference>
<feature type="repeat" description="ANK" evidence="3">
    <location>
        <begin position="760"/>
        <end position="792"/>
    </location>
</feature>
<feature type="repeat" description="ANK" evidence="3">
    <location>
        <begin position="595"/>
        <end position="627"/>
    </location>
</feature>
<keyword evidence="2 3" id="KW-0040">ANK repeat</keyword>
<evidence type="ECO:0000313" key="7">
    <source>
        <dbReference type="Proteomes" id="UP000192927"/>
    </source>
</evidence>
<name>A0A1W5D3Z5_9LECA</name>
<evidence type="ECO:0000256" key="2">
    <source>
        <dbReference type="ARBA" id="ARBA00023043"/>
    </source>
</evidence>
<dbReference type="GO" id="GO:0005524">
    <property type="term" value="F:ATP binding"/>
    <property type="evidence" value="ECO:0007669"/>
    <property type="project" value="InterPro"/>
</dbReference>
<feature type="domain" description="Protein kinase" evidence="5">
    <location>
        <begin position="45"/>
        <end position="315"/>
    </location>
</feature>
<dbReference type="GO" id="GO:0004672">
    <property type="term" value="F:protein kinase activity"/>
    <property type="evidence" value="ECO:0007669"/>
    <property type="project" value="InterPro"/>
</dbReference>
<dbReference type="Gene3D" id="1.10.510.10">
    <property type="entry name" value="Transferase(Phosphotransferase) domain 1"/>
    <property type="match status" value="1"/>
</dbReference>
<feature type="region of interest" description="Disordered" evidence="4">
    <location>
        <begin position="359"/>
        <end position="452"/>
    </location>
</feature>
<dbReference type="PROSITE" id="PS50011">
    <property type="entry name" value="PROTEIN_KINASE_DOM"/>
    <property type="match status" value="1"/>
</dbReference>
<feature type="repeat" description="ANK" evidence="3">
    <location>
        <begin position="628"/>
        <end position="660"/>
    </location>
</feature>
<evidence type="ECO:0000256" key="1">
    <source>
        <dbReference type="ARBA" id="ARBA00022737"/>
    </source>
</evidence>
<dbReference type="InterPro" id="IPR011009">
    <property type="entry name" value="Kinase-like_dom_sf"/>
</dbReference>
<keyword evidence="1" id="KW-0677">Repeat</keyword>
<evidence type="ECO:0000256" key="3">
    <source>
        <dbReference type="PROSITE-ProRule" id="PRU00023"/>
    </source>
</evidence>
<reference evidence="7" key="1">
    <citation type="submission" date="2017-03" db="EMBL/GenBank/DDBJ databases">
        <authorList>
            <person name="Sharma R."/>
            <person name="Thines M."/>
        </authorList>
    </citation>
    <scope>NUCLEOTIDE SEQUENCE [LARGE SCALE GENOMIC DNA]</scope>
</reference>
<dbReference type="Pfam" id="PF00023">
    <property type="entry name" value="Ank"/>
    <property type="match status" value="2"/>
</dbReference>
<feature type="repeat" description="ANK" evidence="3">
    <location>
        <begin position="562"/>
        <end position="594"/>
    </location>
</feature>
<dbReference type="SMART" id="SM00220">
    <property type="entry name" value="S_TKc"/>
    <property type="match status" value="1"/>
</dbReference>
<feature type="repeat" description="ANK" evidence="3">
    <location>
        <begin position="793"/>
        <end position="825"/>
    </location>
</feature>
<keyword evidence="7" id="KW-1185">Reference proteome</keyword>
<evidence type="ECO:0000259" key="5">
    <source>
        <dbReference type="PROSITE" id="PS50011"/>
    </source>
</evidence>
<feature type="repeat" description="ANK" evidence="3">
    <location>
        <begin position="694"/>
        <end position="726"/>
    </location>
</feature>
<dbReference type="CDD" id="cd00180">
    <property type="entry name" value="PKc"/>
    <property type="match status" value="1"/>
</dbReference>
<feature type="repeat" description="ANK" evidence="3">
    <location>
        <begin position="529"/>
        <end position="561"/>
    </location>
</feature>
<dbReference type="PROSITE" id="PS50297">
    <property type="entry name" value="ANK_REP_REGION"/>
    <property type="match status" value="10"/>
</dbReference>
<evidence type="ECO:0000256" key="4">
    <source>
        <dbReference type="SAM" id="MobiDB-lite"/>
    </source>
</evidence>
<dbReference type="InterPro" id="IPR000719">
    <property type="entry name" value="Prot_kinase_dom"/>
</dbReference>
<protein>
    <submittedName>
        <fullName evidence="6">Ankyrin repeat protein</fullName>
    </submittedName>
</protein>
<dbReference type="EMBL" id="FWEW01001957">
    <property type="protein sequence ID" value="SLM37854.1"/>
    <property type="molecule type" value="Genomic_DNA"/>
</dbReference>
<feature type="compositionally biased region" description="Basic and acidic residues" evidence="4">
    <location>
        <begin position="380"/>
        <end position="390"/>
    </location>
</feature>
<feature type="repeat" description="ANK" evidence="3">
    <location>
        <begin position="826"/>
        <end position="858"/>
    </location>
</feature>
<feature type="compositionally biased region" description="Basic and acidic residues" evidence="4">
    <location>
        <begin position="412"/>
        <end position="439"/>
    </location>
</feature>
<sequence>MASAASDLLAHFKLEAEIFPTHTSHISYRNDHARGRRKEKVEKRWYKDKVLGHGLFGEVCLEVCRQGDNIVDTRAVKKIEKVKMRSWEVDYERELLALAKFSKLQDKEEDVLVKFFGYFENADAVFLAMEYFSYGDLAQYLESPLSEPEIKQITRDVVEGLRIMHAEGFAHRDLKPKNIFVAKKFPGPWWVKIGDFGMAKRDGEQTDLRTWGGTPHYQAPEFNGFVEELEETSIHTNAVDMWSLGCIVYSLATKGAVPFPTPSAVNRFCNGKLAFPDKALSMKLTSSGIQFVKDLLVRLPSERLTAETAQHAPWLRKGHESFISPSHPTALSQHQSGVAKLPHPAPINRMVTNNTQDAAPFLLPKHPKTFATGGNSTARPSKDQKLDQLRVEPTNVSSESSDAWRRSPKSYHAMEENLIGKDNGKERSEEGGEERKGDTVSELSTDNTRDHERLSITPLRRTVLPPISVSLQEAERREATRLLRDAGFDFDAPNYRPKSAWFWAAKHGYKAVTLLLLEKGADIEVKDNDGRTALHHAASNGHEAVARLFLERGADIEVKNNYGRTALHHAASNGHEAVARLFLEKGADIEVKNAVGRTALHLAASNGHEAVACLFLEKGADIEVKMNDGTTALHLAASNGHEAVARLFLEKGAGLEVKDNDGWTALHLAAGNDHEVVARLFLEKGAGLEVKGNDGWTALHLAAFNGHEAMARLFLEKGAGLEVKGNDGWTALHIAACDGHEAVARLFLEKGADIEVKMRYGTTALHLAAYNSHEVVARLLLEKGVDIEVKNTYGSTALYHAASNGHEAVARLLLEKGAGLEVKDINGWTALHVAAHNGHEAVICLLLDKGADIRARDIRGSTAAKLAAKGGYENCAKLLKTPSSGR</sequence>
<proteinExistence type="predicted"/>
<dbReference type="PROSITE" id="PS00108">
    <property type="entry name" value="PROTEIN_KINASE_ST"/>
    <property type="match status" value="1"/>
</dbReference>
<dbReference type="AlphaFoldDB" id="A0A1W5D3Z5"/>
<dbReference type="Pfam" id="PF00069">
    <property type="entry name" value="Pkinase"/>
    <property type="match status" value="1"/>
</dbReference>
<dbReference type="PROSITE" id="PS50088">
    <property type="entry name" value="ANK_REPEAT"/>
    <property type="match status" value="11"/>
</dbReference>
<dbReference type="SUPFAM" id="SSF48403">
    <property type="entry name" value="Ankyrin repeat"/>
    <property type="match status" value="1"/>
</dbReference>
<accession>A0A1W5D3Z5</accession>
<dbReference type="InterPro" id="IPR002110">
    <property type="entry name" value="Ankyrin_rpt"/>
</dbReference>
<dbReference type="SUPFAM" id="SSF56112">
    <property type="entry name" value="Protein kinase-like (PK-like)"/>
    <property type="match status" value="1"/>
</dbReference>
<dbReference type="PRINTS" id="PR01415">
    <property type="entry name" value="ANKYRIN"/>
</dbReference>
<evidence type="ECO:0000313" key="6">
    <source>
        <dbReference type="EMBL" id="SLM37854.1"/>
    </source>
</evidence>
<dbReference type="InterPro" id="IPR036770">
    <property type="entry name" value="Ankyrin_rpt-contain_sf"/>
</dbReference>
<dbReference type="SMART" id="SM00248">
    <property type="entry name" value="ANK"/>
    <property type="match status" value="11"/>
</dbReference>
<dbReference type="PANTHER" id="PTHR24198">
    <property type="entry name" value="ANKYRIN REPEAT AND PROTEIN KINASE DOMAIN-CONTAINING PROTEIN"/>
    <property type="match status" value="1"/>
</dbReference>
<feature type="repeat" description="ANK" evidence="3">
    <location>
        <begin position="496"/>
        <end position="528"/>
    </location>
</feature>
<dbReference type="Proteomes" id="UP000192927">
    <property type="component" value="Unassembled WGS sequence"/>
</dbReference>